<organism evidence="1 2">
    <name type="scientific">Xanthomonas bromi</name>
    <dbReference type="NCBI Taxonomy" id="56449"/>
    <lineage>
        <taxon>Bacteria</taxon>
        <taxon>Pseudomonadati</taxon>
        <taxon>Pseudomonadota</taxon>
        <taxon>Gammaproteobacteria</taxon>
        <taxon>Lysobacterales</taxon>
        <taxon>Lysobacteraceae</taxon>
        <taxon>Xanthomonas</taxon>
    </lineage>
</organism>
<reference evidence="1 2" key="1">
    <citation type="submission" date="2016-06" db="EMBL/GenBank/DDBJ databases">
        <authorList>
            <person name="Kjaerup R.B."/>
            <person name="Dalgaard T.S."/>
            <person name="Juul-Madsen H.R."/>
        </authorList>
    </citation>
    <scope>NUCLEOTIDE SEQUENCE [LARGE SCALE GENOMIC DNA]</scope>
    <source>
        <strain evidence="1">LMG947</strain>
    </source>
</reference>
<sequence length="51" mass="5844">MQFARTRWFSDICRQGIKQLLEDERIVPVGAGEAHRQRHAVTLVASKPARL</sequence>
<evidence type="ECO:0000313" key="2">
    <source>
        <dbReference type="Proteomes" id="UP000092503"/>
    </source>
</evidence>
<dbReference type="EMBL" id="FLTX01000025">
    <property type="protein sequence ID" value="SBV51005.1"/>
    <property type="molecule type" value="Genomic_DNA"/>
</dbReference>
<protein>
    <submittedName>
        <fullName evidence="1">Uncharacterized protein</fullName>
    </submittedName>
</protein>
<name>A0A1C3NKT7_9XANT</name>
<proteinExistence type="predicted"/>
<gene>
    <name evidence="1" type="ORF">XBLMG947_1788</name>
</gene>
<dbReference type="AlphaFoldDB" id="A0A1C3NKT7"/>
<dbReference type="Proteomes" id="UP000092503">
    <property type="component" value="Unassembled WGS sequence"/>
</dbReference>
<accession>A0A1C3NKT7</accession>
<evidence type="ECO:0000313" key="1">
    <source>
        <dbReference type="EMBL" id="SBV51005.1"/>
    </source>
</evidence>